<dbReference type="AlphaFoldDB" id="A0A448WY97"/>
<feature type="non-terminal residue" evidence="2">
    <location>
        <position position="1"/>
    </location>
</feature>
<dbReference type="Proteomes" id="UP000784294">
    <property type="component" value="Unassembled WGS sequence"/>
</dbReference>
<proteinExistence type="predicted"/>
<keyword evidence="3" id="KW-1185">Reference proteome</keyword>
<keyword evidence="1" id="KW-0472">Membrane</keyword>
<organism evidence="2 3">
    <name type="scientific">Protopolystoma xenopodis</name>
    <dbReference type="NCBI Taxonomy" id="117903"/>
    <lineage>
        <taxon>Eukaryota</taxon>
        <taxon>Metazoa</taxon>
        <taxon>Spiralia</taxon>
        <taxon>Lophotrochozoa</taxon>
        <taxon>Platyhelminthes</taxon>
        <taxon>Monogenea</taxon>
        <taxon>Polyopisthocotylea</taxon>
        <taxon>Polystomatidea</taxon>
        <taxon>Polystomatidae</taxon>
        <taxon>Protopolystoma</taxon>
    </lineage>
</organism>
<keyword evidence="1" id="KW-0812">Transmembrane</keyword>
<keyword evidence="1" id="KW-1133">Transmembrane helix</keyword>
<gene>
    <name evidence="2" type="ORF">PXEA_LOCUS16576</name>
</gene>
<comment type="caution">
    <text evidence="2">The sequence shown here is derived from an EMBL/GenBank/DDBJ whole genome shotgun (WGS) entry which is preliminary data.</text>
</comment>
<name>A0A448WY97_9PLAT</name>
<reference evidence="2" key="1">
    <citation type="submission" date="2018-11" db="EMBL/GenBank/DDBJ databases">
        <authorList>
            <consortium name="Pathogen Informatics"/>
        </authorList>
    </citation>
    <scope>NUCLEOTIDE SEQUENCE</scope>
</reference>
<protein>
    <submittedName>
        <fullName evidence="2">Uncharacterized protein</fullName>
    </submittedName>
</protein>
<sequence>NASASSQADLCSSPSAHLSNWQADQLRQLTTDVALHSFGLGEPHQDLSEITLSTNLAEDIAAEETDLGESLFNMGLNTRGNGYGEEEVDLPNPIWAKRHHLNNLPLQQQHQTNMSMLPSGPGPPGPDYVPTGLVNIPTINSRDWLILESRERRYAAELLLMFGLFAGVSLFVLFFTVFSSSVRQETVE</sequence>
<dbReference type="EMBL" id="CAAALY010060192">
    <property type="protein sequence ID" value="VEL23136.1"/>
    <property type="molecule type" value="Genomic_DNA"/>
</dbReference>
<evidence type="ECO:0000313" key="2">
    <source>
        <dbReference type="EMBL" id="VEL23136.1"/>
    </source>
</evidence>
<feature type="transmembrane region" description="Helical" evidence="1">
    <location>
        <begin position="158"/>
        <end position="178"/>
    </location>
</feature>
<evidence type="ECO:0000313" key="3">
    <source>
        <dbReference type="Proteomes" id="UP000784294"/>
    </source>
</evidence>
<accession>A0A448WY97</accession>
<evidence type="ECO:0000256" key="1">
    <source>
        <dbReference type="SAM" id="Phobius"/>
    </source>
</evidence>